<keyword evidence="1" id="KW-0812">Transmembrane</keyword>
<feature type="transmembrane region" description="Helical" evidence="1">
    <location>
        <begin position="110"/>
        <end position="132"/>
    </location>
</feature>
<protein>
    <submittedName>
        <fullName evidence="2">Uncharacterized protein</fullName>
    </submittedName>
</protein>
<organism evidence="2 3">
    <name type="scientific">Hortaea werneckii</name>
    <name type="common">Black yeast</name>
    <name type="synonym">Cladosporium werneckii</name>
    <dbReference type="NCBI Taxonomy" id="91943"/>
    <lineage>
        <taxon>Eukaryota</taxon>
        <taxon>Fungi</taxon>
        <taxon>Dikarya</taxon>
        <taxon>Ascomycota</taxon>
        <taxon>Pezizomycotina</taxon>
        <taxon>Dothideomycetes</taxon>
        <taxon>Dothideomycetidae</taxon>
        <taxon>Mycosphaerellales</taxon>
        <taxon>Teratosphaeriaceae</taxon>
        <taxon>Hortaea</taxon>
    </lineage>
</organism>
<proteinExistence type="predicted"/>
<dbReference type="EMBL" id="QWIR01000063">
    <property type="protein sequence ID" value="RMY89524.1"/>
    <property type="molecule type" value="Genomic_DNA"/>
</dbReference>
<gene>
    <name evidence="2" type="ORF">D0861_04168</name>
</gene>
<dbReference type="VEuPathDB" id="FungiDB:BTJ68_11001"/>
<dbReference type="Proteomes" id="UP000268823">
    <property type="component" value="Unassembled WGS sequence"/>
</dbReference>
<feature type="transmembrane region" description="Helical" evidence="1">
    <location>
        <begin position="77"/>
        <end position="98"/>
    </location>
</feature>
<dbReference type="OrthoDB" id="3856093at2759"/>
<evidence type="ECO:0000256" key="1">
    <source>
        <dbReference type="SAM" id="Phobius"/>
    </source>
</evidence>
<dbReference type="InterPro" id="IPR013901">
    <property type="entry name" value="Anthrone_oxy"/>
</dbReference>
<evidence type="ECO:0000313" key="2">
    <source>
        <dbReference type="EMBL" id="RMY89524.1"/>
    </source>
</evidence>
<keyword evidence="1" id="KW-1133">Transmembrane helix</keyword>
<name>A0A3M7FMH5_HORWE</name>
<dbReference type="AlphaFoldDB" id="A0A3M7FMH5"/>
<evidence type="ECO:0000313" key="3">
    <source>
        <dbReference type="Proteomes" id="UP000268823"/>
    </source>
</evidence>
<accession>A0A3M7FMH5</accession>
<reference evidence="2 3" key="1">
    <citation type="journal article" date="2018" name="BMC Genomics">
        <title>Genomic evidence for intraspecific hybridization in a clonal and extremely halotolerant yeast.</title>
        <authorList>
            <person name="Gostincar C."/>
            <person name="Stajich J.E."/>
            <person name="Zupancic J."/>
            <person name="Zalar P."/>
            <person name="Gunde-Cimerman N."/>
        </authorList>
    </citation>
    <scope>NUCLEOTIDE SEQUENCE [LARGE SCALE GENOMIC DNA]</scope>
    <source>
        <strain evidence="2 3">EXF-2788</strain>
    </source>
</reference>
<sequence length="219" mass="23829">MASTGNYWWMTPIQAVATLGAAEDIHLHTTVTRPNNHASGGSALQSPLIMPMLQMPEVPAVHAGKMTAYLLHNSEHFFPPLNMLCTLSNLGLTVFCFLNRDSSRACADKLPFVGSAFGLSIATTAYALGIMVPMNRRMATLADNLNVNSADDKSEKELRQLQKRWQKLNYGQSSPSQAILMKPPAQHMLTRMTGRATIMIASAIAGVFGLLQDGSTLRL</sequence>
<dbReference type="Pfam" id="PF08592">
    <property type="entry name" value="Anthrone_oxy"/>
    <property type="match status" value="1"/>
</dbReference>
<keyword evidence="1" id="KW-0472">Membrane</keyword>
<comment type="caution">
    <text evidence="2">The sequence shown here is derived from an EMBL/GenBank/DDBJ whole genome shotgun (WGS) entry which is preliminary data.</text>
</comment>
<feature type="transmembrane region" description="Helical" evidence="1">
    <location>
        <begin position="192"/>
        <end position="211"/>
    </location>
</feature>